<dbReference type="InterPro" id="IPR036425">
    <property type="entry name" value="MoaB/Mog-like_dom_sf"/>
</dbReference>
<evidence type="ECO:0000256" key="1">
    <source>
        <dbReference type="ARBA" id="ARBA00005046"/>
    </source>
</evidence>
<dbReference type="AlphaFoldDB" id="A0A6H3FA50"/>
<evidence type="ECO:0000313" key="4">
    <source>
        <dbReference type="EMBL" id="TBH78737.1"/>
    </source>
</evidence>
<dbReference type="NCBIfam" id="TIGR00177">
    <property type="entry name" value="molyb_syn"/>
    <property type="match status" value="1"/>
</dbReference>
<keyword evidence="2" id="KW-0501">Molybdenum cofactor biosynthesis</keyword>
<evidence type="ECO:0000256" key="2">
    <source>
        <dbReference type="ARBA" id="ARBA00023150"/>
    </source>
</evidence>
<dbReference type="CDD" id="cd00886">
    <property type="entry name" value="MogA_MoaB"/>
    <property type="match status" value="1"/>
</dbReference>
<feature type="domain" description="MoaB/Mog" evidence="3">
    <location>
        <begin position="107"/>
        <end position="252"/>
    </location>
</feature>
<dbReference type="Pfam" id="PF00994">
    <property type="entry name" value="MoCF_biosynth"/>
    <property type="match status" value="1"/>
</dbReference>
<dbReference type="PANTHER" id="PTHR43764">
    <property type="entry name" value="MOLYBDENUM COFACTOR BIOSYNTHESIS"/>
    <property type="match status" value="1"/>
</dbReference>
<comment type="caution">
    <text evidence="4">The sequence shown here is derived from an EMBL/GenBank/DDBJ whole genome shotgun (WGS) entry which is preliminary data.</text>
</comment>
<keyword evidence="5" id="KW-1185">Reference proteome</keyword>
<reference evidence="4 5" key="1">
    <citation type="submission" date="2018-12" db="EMBL/GenBank/DDBJ databases">
        <title>First genome draft of Desulfovibrio legallis sp. nov.</title>
        <authorList>
            <person name="Ben Dhia O."/>
            <person name="Najjari A."/>
            <person name="Ferjani R."/>
            <person name="Fhoula I."/>
            <person name="Fardeau M.-L."/>
            <person name="Boudabbous A."/>
            <person name="Ouzari H.I."/>
        </authorList>
    </citation>
    <scope>NUCLEOTIDE SEQUENCE [LARGE SCALE GENOMIC DNA]</scope>
    <source>
        <strain evidence="4 5">H1T</strain>
    </source>
</reference>
<accession>A0A6H3FA50</accession>
<evidence type="ECO:0000259" key="3">
    <source>
        <dbReference type="SMART" id="SM00852"/>
    </source>
</evidence>
<organism evidence="4 5">
    <name type="scientific">Desulfovibrio legallii</name>
    <dbReference type="NCBI Taxonomy" id="571438"/>
    <lineage>
        <taxon>Bacteria</taxon>
        <taxon>Pseudomonadati</taxon>
        <taxon>Thermodesulfobacteriota</taxon>
        <taxon>Desulfovibrionia</taxon>
        <taxon>Desulfovibrionales</taxon>
        <taxon>Desulfovibrionaceae</taxon>
        <taxon>Desulfovibrio</taxon>
    </lineage>
</organism>
<dbReference type="EMBL" id="SIXC01000013">
    <property type="protein sequence ID" value="TBH78737.1"/>
    <property type="molecule type" value="Genomic_DNA"/>
</dbReference>
<comment type="pathway">
    <text evidence="1">Cofactor biosynthesis; molybdopterin biosynthesis.</text>
</comment>
<dbReference type="GO" id="GO:0006777">
    <property type="term" value="P:Mo-molybdopterin cofactor biosynthetic process"/>
    <property type="evidence" value="ECO:0007669"/>
    <property type="project" value="UniProtKB-KW"/>
</dbReference>
<name>A0A6H3FA50_9BACT</name>
<gene>
    <name evidence="4" type="ORF">EB812_09900</name>
</gene>
<dbReference type="InterPro" id="IPR051920">
    <property type="entry name" value="MPT_Adenylyltrnsfr/MoaC-Rel"/>
</dbReference>
<dbReference type="PANTHER" id="PTHR43764:SF1">
    <property type="entry name" value="MOLYBDOPTERIN MOLYBDOTRANSFERASE"/>
    <property type="match status" value="1"/>
</dbReference>
<dbReference type="InterPro" id="IPR001453">
    <property type="entry name" value="MoaB/Mog_dom"/>
</dbReference>
<dbReference type="Gene3D" id="3.40.980.10">
    <property type="entry name" value="MoaB/Mog-like domain"/>
    <property type="match status" value="1"/>
</dbReference>
<evidence type="ECO:0000313" key="5">
    <source>
        <dbReference type="Proteomes" id="UP000292919"/>
    </source>
</evidence>
<protein>
    <submittedName>
        <fullName evidence="4">MogA/MoaB family molybdenum cofactor biosynthesis protein</fullName>
    </submittedName>
</protein>
<dbReference type="Proteomes" id="UP000292919">
    <property type="component" value="Unassembled WGS sequence"/>
</dbReference>
<sequence length="265" mass="27132">MNIRLHIQACTQGRCLPLLPAPTQGAGCTGGHGLLAPEPWALPRLDVGTNLCGACGTALFKVTGRAWLPPVAAESLHAVNAFLLTALVDLPEGPLELTPRKEGLSLAWVTLSDRGARGQRTDLSGPAIAVAVGAALPLCHCQGFLLPDEPQELRALLTDLALNQGYDLICTTGGTGLSPRDTTPQVTAALLDMPLPGFTQAMLAASLAKTPHAVISRAAAGALGRSIVINLPGSRKAVVENLAAVLPALPHALAKLQGDAADCGG</sequence>
<dbReference type="SMART" id="SM00852">
    <property type="entry name" value="MoCF_biosynth"/>
    <property type="match status" value="1"/>
</dbReference>
<proteinExistence type="predicted"/>
<dbReference type="RefSeq" id="WP_118229485.1">
    <property type="nucleotide sequence ID" value="NZ_DBFBQU010000306.1"/>
</dbReference>
<dbReference type="SUPFAM" id="SSF53218">
    <property type="entry name" value="Molybdenum cofactor biosynthesis proteins"/>
    <property type="match status" value="1"/>
</dbReference>